<gene>
    <name evidence="2" type="ORF">GNF76_22555</name>
</gene>
<organism evidence="2 3">
    <name type="scientific">Pseudomonas spelaei</name>
    <dbReference type="NCBI Taxonomy" id="1055469"/>
    <lineage>
        <taxon>Bacteria</taxon>
        <taxon>Pseudomonadati</taxon>
        <taxon>Pseudomonadota</taxon>
        <taxon>Gammaproteobacteria</taxon>
        <taxon>Pseudomonadales</taxon>
        <taxon>Pseudomonadaceae</taxon>
        <taxon>Pseudomonas</taxon>
    </lineage>
</organism>
<reference evidence="2 3" key="1">
    <citation type="submission" date="2019-11" db="EMBL/GenBank/DDBJ databases">
        <title>Pseudomonas karstica sp. nov. and Pseudomonas spelaei sp. nov. from karst caves.</title>
        <authorList>
            <person name="Zeman M."/>
        </authorList>
    </citation>
    <scope>NUCLEOTIDE SEQUENCE [LARGE SCALE GENOMIC DNA]</scope>
    <source>
        <strain evidence="2 3">CCM 7893</strain>
    </source>
</reference>
<protein>
    <submittedName>
        <fullName evidence="2">Uncharacterized protein</fullName>
    </submittedName>
</protein>
<dbReference type="RefSeq" id="WP_155585293.1">
    <property type="nucleotide sequence ID" value="NZ_JBHSTH010000022.1"/>
</dbReference>
<feature type="transmembrane region" description="Helical" evidence="1">
    <location>
        <begin position="143"/>
        <end position="165"/>
    </location>
</feature>
<keyword evidence="1" id="KW-0472">Membrane</keyword>
<feature type="transmembrane region" description="Helical" evidence="1">
    <location>
        <begin position="116"/>
        <end position="137"/>
    </location>
</feature>
<name>A0A6I3WBP5_9PSED</name>
<keyword evidence="3" id="KW-1185">Reference proteome</keyword>
<keyword evidence="1" id="KW-1133">Transmembrane helix</keyword>
<evidence type="ECO:0000313" key="2">
    <source>
        <dbReference type="EMBL" id="MUF07138.1"/>
    </source>
</evidence>
<dbReference type="Proteomes" id="UP000438196">
    <property type="component" value="Unassembled WGS sequence"/>
</dbReference>
<dbReference type="EMBL" id="WNNK01000022">
    <property type="protein sequence ID" value="MUF07138.1"/>
    <property type="molecule type" value="Genomic_DNA"/>
</dbReference>
<keyword evidence="1" id="KW-0812">Transmembrane</keyword>
<evidence type="ECO:0000313" key="3">
    <source>
        <dbReference type="Proteomes" id="UP000438196"/>
    </source>
</evidence>
<comment type="caution">
    <text evidence="2">The sequence shown here is derived from an EMBL/GenBank/DDBJ whole genome shotgun (WGS) entry which is preliminary data.</text>
</comment>
<accession>A0A6I3WBP5</accession>
<proteinExistence type="predicted"/>
<dbReference type="AlphaFoldDB" id="A0A6I3WBP5"/>
<dbReference type="OrthoDB" id="6019733at2"/>
<evidence type="ECO:0000256" key="1">
    <source>
        <dbReference type="SAM" id="Phobius"/>
    </source>
</evidence>
<sequence length="204" mass="22948">MTAELPDILRVEGRLKKLAAKSLYKRGNAYSFDVDGQSMWLLTREPSWHPSSPFLAEGDRVELAVLNTPLTPTGERWVYALRNLEDDTVYVTHFAWQRTCEPYAATRIPPASEHRYVLTLSALLIALLVMGACIGALTGTDSASWFFLSSLCIGAWLLAAVPLYVMRWRWKAGFPTRRQRVTEAVYRCLDLGSPLAPDRSVRSV</sequence>